<proteinExistence type="predicted"/>
<dbReference type="AlphaFoldDB" id="A0A501PRQ3"/>
<evidence type="ECO:0000313" key="6">
    <source>
        <dbReference type="Proteomes" id="UP000319148"/>
    </source>
</evidence>
<keyword evidence="3" id="KW-0574">Periplasm</keyword>
<accession>A0A501PRQ3</accession>
<evidence type="ECO:0000256" key="3">
    <source>
        <dbReference type="ARBA" id="ARBA00022764"/>
    </source>
</evidence>
<dbReference type="OrthoDB" id="5323072at2"/>
<name>A0A501PRQ3_9PROT</name>
<dbReference type="GO" id="GO:0044780">
    <property type="term" value="P:bacterial-type flagellum assembly"/>
    <property type="evidence" value="ECO:0007669"/>
    <property type="project" value="InterPro"/>
</dbReference>
<dbReference type="Gene3D" id="2.30.30.760">
    <property type="match status" value="1"/>
</dbReference>
<dbReference type="RefSeq" id="WP_139938088.1">
    <property type="nucleotide sequence ID" value="NZ_JBHSYP010000022.1"/>
</dbReference>
<sequence>MFRMKYVIATILYLLIWLTGGQVALAGIADIKREAYVDSEVVTLGDLFENLEDMHDLWVMDAPPPGKKAYISASSLAKLTRQHGVYWRNNLAVKQVVVYRKGKEISRNDLVELLTEAAKQSISDGREHSVSLYGANQKIVVPLDYGLEDLEVTNFDLNRKNGRFSATVDYPVGQNSRQSTIINGKLVEVVYVPALSKSIAPGTVITARNIKWVPLPLYGLGKTIARSQNQLVGMTVRRPLKSELPIRLSDLQRPEIVHRGNLVNITYETPKMTLTVVGKAMENGGVGDVVRVMNAASLKTMEALVTGPGEVQVVAAGMNLAAN</sequence>
<evidence type="ECO:0000256" key="1">
    <source>
        <dbReference type="ARBA" id="ARBA00004418"/>
    </source>
</evidence>
<keyword evidence="5" id="KW-0966">Cell projection</keyword>
<feature type="domain" description="SAF" evidence="4">
    <location>
        <begin position="190"/>
        <end position="252"/>
    </location>
</feature>
<dbReference type="Proteomes" id="UP000319148">
    <property type="component" value="Unassembled WGS sequence"/>
</dbReference>
<organism evidence="5 6">
    <name type="scientific">Emcibacter nanhaiensis</name>
    <dbReference type="NCBI Taxonomy" id="1505037"/>
    <lineage>
        <taxon>Bacteria</taxon>
        <taxon>Pseudomonadati</taxon>
        <taxon>Pseudomonadota</taxon>
        <taxon>Alphaproteobacteria</taxon>
        <taxon>Emcibacterales</taxon>
        <taxon>Emcibacteraceae</taxon>
        <taxon>Emcibacter</taxon>
    </lineage>
</organism>
<dbReference type="Pfam" id="PF13144">
    <property type="entry name" value="ChapFlgA"/>
    <property type="match status" value="1"/>
</dbReference>
<comment type="subcellular location">
    <subcellularLocation>
        <location evidence="1">Periplasm</location>
    </subcellularLocation>
</comment>
<keyword evidence="6" id="KW-1185">Reference proteome</keyword>
<dbReference type="EMBL" id="VFIY01000004">
    <property type="protein sequence ID" value="TPD62838.1"/>
    <property type="molecule type" value="Genomic_DNA"/>
</dbReference>
<dbReference type="InterPro" id="IPR013974">
    <property type="entry name" value="SAF"/>
</dbReference>
<gene>
    <name evidence="5" type="primary">flgA</name>
    <name evidence="5" type="ORF">FIV46_01795</name>
</gene>
<dbReference type="PANTHER" id="PTHR36307">
    <property type="entry name" value="FLAGELLA BASAL BODY P-RING FORMATION PROTEIN FLGA"/>
    <property type="match status" value="1"/>
</dbReference>
<evidence type="ECO:0000256" key="2">
    <source>
        <dbReference type="ARBA" id="ARBA00022729"/>
    </source>
</evidence>
<reference evidence="6" key="1">
    <citation type="submission" date="2019-06" db="EMBL/GenBank/DDBJ databases">
        <title>The complete genome of Emcibacter congregatus ZYLT.</title>
        <authorList>
            <person name="Zhao Z."/>
        </authorList>
    </citation>
    <scope>NUCLEOTIDE SEQUENCE [LARGE SCALE GENOMIC DNA]</scope>
    <source>
        <strain evidence="6">MCCC 1A06723</strain>
    </source>
</reference>
<keyword evidence="5" id="KW-0969">Cilium</keyword>
<protein>
    <submittedName>
        <fullName evidence="5">Flagellar basal body P-ring formation protein FlgA</fullName>
    </submittedName>
</protein>
<dbReference type="PANTHER" id="PTHR36307:SF1">
    <property type="entry name" value="FLAGELLA BASAL BODY P-RING FORMATION PROTEIN FLGA"/>
    <property type="match status" value="1"/>
</dbReference>
<keyword evidence="5" id="KW-0282">Flagellum</keyword>
<keyword evidence="2" id="KW-0732">Signal</keyword>
<comment type="caution">
    <text evidence="5">The sequence shown here is derived from an EMBL/GenBank/DDBJ whole genome shotgun (WGS) entry which is preliminary data.</text>
</comment>
<dbReference type="CDD" id="cd11614">
    <property type="entry name" value="SAF_CpaB_FlgA_like"/>
    <property type="match status" value="1"/>
</dbReference>
<evidence type="ECO:0000313" key="5">
    <source>
        <dbReference type="EMBL" id="TPD62838.1"/>
    </source>
</evidence>
<dbReference type="InterPro" id="IPR039246">
    <property type="entry name" value="Flagellar_FlgA"/>
</dbReference>
<dbReference type="NCBIfam" id="TIGR03170">
    <property type="entry name" value="flgA_cterm"/>
    <property type="match status" value="1"/>
</dbReference>
<dbReference type="InterPro" id="IPR017585">
    <property type="entry name" value="SAF_FlgA"/>
</dbReference>
<dbReference type="GO" id="GO:0042597">
    <property type="term" value="C:periplasmic space"/>
    <property type="evidence" value="ECO:0007669"/>
    <property type="project" value="UniProtKB-SubCell"/>
</dbReference>
<evidence type="ECO:0000259" key="4">
    <source>
        <dbReference type="SMART" id="SM00858"/>
    </source>
</evidence>
<dbReference type="SMART" id="SM00858">
    <property type="entry name" value="SAF"/>
    <property type="match status" value="1"/>
</dbReference>